<evidence type="ECO:0000256" key="3">
    <source>
        <dbReference type="SAM" id="MobiDB-lite"/>
    </source>
</evidence>
<reference evidence="4" key="1">
    <citation type="submission" date="2021-12" db="EMBL/GenBank/DDBJ databases">
        <authorList>
            <person name="Zaccaron A."/>
            <person name="Stergiopoulos I."/>
        </authorList>
    </citation>
    <scope>NUCLEOTIDE SEQUENCE</scope>
    <source>
        <strain evidence="4">Race5_Kim</strain>
    </source>
</reference>
<dbReference type="InterPro" id="IPR043129">
    <property type="entry name" value="ATPase_NBD"/>
</dbReference>
<feature type="region of interest" description="Disordered" evidence="3">
    <location>
        <begin position="624"/>
        <end position="660"/>
    </location>
</feature>
<keyword evidence="2" id="KW-0067">ATP-binding</keyword>
<dbReference type="Pfam" id="PF00012">
    <property type="entry name" value="HSP70"/>
    <property type="match status" value="1"/>
</dbReference>
<organism evidence="4 5">
    <name type="scientific">Passalora fulva</name>
    <name type="common">Tomato leaf mold</name>
    <name type="synonym">Cladosporium fulvum</name>
    <dbReference type="NCBI Taxonomy" id="5499"/>
    <lineage>
        <taxon>Eukaryota</taxon>
        <taxon>Fungi</taxon>
        <taxon>Dikarya</taxon>
        <taxon>Ascomycota</taxon>
        <taxon>Pezizomycotina</taxon>
        <taxon>Dothideomycetes</taxon>
        <taxon>Dothideomycetidae</taxon>
        <taxon>Mycosphaerellales</taxon>
        <taxon>Mycosphaerellaceae</taxon>
        <taxon>Fulvia</taxon>
    </lineage>
</organism>
<keyword evidence="4" id="KW-0346">Stress response</keyword>
<keyword evidence="1" id="KW-0547">Nucleotide-binding</keyword>
<dbReference type="AlphaFoldDB" id="A0A9Q8UWP4"/>
<keyword evidence="5" id="KW-1185">Reference proteome</keyword>
<protein>
    <submittedName>
        <fullName evidence="4">Heat shock protein 12B</fullName>
    </submittedName>
</protein>
<dbReference type="KEGG" id="ffu:CLAFUR5_14401"/>
<accession>A0A9Q8UWP4</accession>
<evidence type="ECO:0000313" key="4">
    <source>
        <dbReference type="EMBL" id="UJO25223.1"/>
    </source>
</evidence>
<dbReference type="PANTHER" id="PTHR14187">
    <property type="entry name" value="ALPHA KINASE/ELONGATION FACTOR 2 KINASE"/>
    <property type="match status" value="1"/>
</dbReference>
<feature type="compositionally biased region" description="Gly residues" evidence="3">
    <location>
        <begin position="624"/>
        <end position="633"/>
    </location>
</feature>
<dbReference type="EMBL" id="CP090175">
    <property type="protein sequence ID" value="UJO25223.1"/>
    <property type="molecule type" value="Genomic_DNA"/>
</dbReference>
<dbReference type="GO" id="GO:0140662">
    <property type="term" value="F:ATP-dependent protein folding chaperone"/>
    <property type="evidence" value="ECO:0007669"/>
    <property type="project" value="InterPro"/>
</dbReference>
<sequence>MPPRKKQKVEDPTPPTPPYSKAAPPKPPAGVDVHKIIVGVDFGTTYTGISWVSSEGLNVKSLDEVHCIRDWPGPKGDADYSWKTPSRVAYGSENDGDINVWGFEVLPKMKSYAWFKLLLDPEQASKFDDPGLNTSEGQGVLAKPSYKSAVELCADYLCEIAAFAHKYFVKRPSAEVLAATPLEFYFTVPAVWSDKAKSDTLRAAQKAAKMAKLKVHHDSQLFLIREPEAAAIATISSLTFGGSTQQIKAGDSILICDCGGGTVDVTTYEIESITPKLSFKGLVVGTGGKCGSTYIDRGFIKWMEQKFGDAYMNLSWQKRGPASRLMKDFEGHKRDFGNSQDPDKYYKMQCFMRDAEDSKYYDDDGVVRIYNEDLRKLFDPVVAMIIGLIESQLEAEKRQKKGKVTIKTIILVGGFGDSVYLNDKLREWCQKAQIRLICPEHPQAAIVRGAALSGLQQIQPTSRRARRHYGFCFSLPFDRVRHRAQDKYIFAWDGSARADGNLCWEMAKGDLIDEDTKLTSSFHSLVYEDSPGSHSSTIYSCDLDDPPDHIRVPGAKKVAQMKMDFKSLDLTQYQSRWHNGRLLRKVDAEFQIHFGTRRGVLEFSCVAGGKQIDNATVSFDGQDGAGASSGVGHGSSPITVVASGDTEKGTSSAPHKAAAA</sequence>
<reference evidence="4" key="2">
    <citation type="journal article" date="2022" name="Microb. Genom.">
        <title>A chromosome-scale genome assembly of the tomato pathogen Cladosporium fulvum reveals a compartmentalized genome architecture and the presence of a dispensable chromosome.</title>
        <authorList>
            <person name="Zaccaron A.Z."/>
            <person name="Chen L.H."/>
            <person name="Samaras A."/>
            <person name="Stergiopoulos I."/>
        </authorList>
    </citation>
    <scope>NUCLEOTIDE SEQUENCE</scope>
    <source>
        <strain evidence="4">Race5_Kim</strain>
    </source>
</reference>
<dbReference type="GeneID" id="71994279"/>
<dbReference type="CDD" id="cd10170">
    <property type="entry name" value="ASKHA_NBD_HSP70"/>
    <property type="match status" value="1"/>
</dbReference>
<gene>
    <name evidence="4" type="ORF">CLAFUR5_14401</name>
</gene>
<dbReference type="OrthoDB" id="2963168at2759"/>
<dbReference type="Gene3D" id="3.90.640.10">
    <property type="entry name" value="Actin, Chain A, domain 4"/>
    <property type="match status" value="1"/>
</dbReference>
<dbReference type="Gene3D" id="3.30.420.40">
    <property type="match status" value="2"/>
</dbReference>
<dbReference type="Proteomes" id="UP000756132">
    <property type="component" value="Chromosome 13"/>
</dbReference>
<name>A0A9Q8UWP4_PASFU</name>
<dbReference type="SUPFAM" id="SSF53067">
    <property type="entry name" value="Actin-like ATPase domain"/>
    <property type="match status" value="2"/>
</dbReference>
<dbReference type="PANTHER" id="PTHR14187:SF81">
    <property type="entry name" value="HSP70 FAMILY PROTEIN (AFU_ORTHOLOGUE AFUA_4G14040)"/>
    <property type="match status" value="1"/>
</dbReference>
<dbReference type="GO" id="GO:0005524">
    <property type="term" value="F:ATP binding"/>
    <property type="evidence" value="ECO:0007669"/>
    <property type="project" value="UniProtKB-KW"/>
</dbReference>
<proteinExistence type="predicted"/>
<evidence type="ECO:0000256" key="2">
    <source>
        <dbReference type="ARBA" id="ARBA00022840"/>
    </source>
</evidence>
<feature type="region of interest" description="Disordered" evidence="3">
    <location>
        <begin position="1"/>
        <end position="30"/>
    </location>
</feature>
<dbReference type="InterPro" id="IPR013126">
    <property type="entry name" value="Hsp_70_fam"/>
</dbReference>
<evidence type="ECO:0000256" key="1">
    <source>
        <dbReference type="ARBA" id="ARBA00022741"/>
    </source>
</evidence>
<dbReference type="RefSeq" id="XP_047769589.1">
    <property type="nucleotide sequence ID" value="XM_047913549.1"/>
</dbReference>
<evidence type="ECO:0000313" key="5">
    <source>
        <dbReference type="Proteomes" id="UP000756132"/>
    </source>
</evidence>
<feature type="compositionally biased region" description="Pro residues" evidence="3">
    <location>
        <begin position="12"/>
        <end position="28"/>
    </location>
</feature>